<feature type="signal peptide" evidence="2">
    <location>
        <begin position="1"/>
        <end position="24"/>
    </location>
</feature>
<evidence type="ECO:0008006" key="5">
    <source>
        <dbReference type="Google" id="ProtNLM"/>
    </source>
</evidence>
<dbReference type="EMBL" id="CP085144">
    <property type="protein sequence ID" value="UOA14154.1"/>
    <property type="molecule type" value="Genomic_DNA"/>
</dbReference>
<accession>A0ABY3ZJ31</accession>
<feature type="chain" id="PRO_5047272256" description="Hydrophobin" evidence="2">
    <location>
        <begin position="25"/>
        <end position="97"/>
    </location>
</feature>
<organism evidence="3 4">
    <name type="scientific">Sulfitobacter dubius</name>
    <dbReference type="NCBI Taxonomy" id="218673"/>
    <lineage>
        <taxon>Bacteria</taxon>
        <taxon>Pseudomonadati</taxon>
        <taxon>Pseudomonadota</taxon>
        <taxon>Alphaproteobacteria</taxon>
        <taxon>Rhodobacterales</taxon>
        <taxon>Roseobacteraceae</taxon>
        <taxon>Sulfitobacter</taxon>
    </lineage>
</organism>
<feature type="region of interest" description="Disordered" evidence="1">
    <location>
        <begin position="75"/>
        <end position="97"/>
    </location>
</feature>
<protein>
    <recommendedName>
        <fullName evidence="5">Hydrophobin</fullName>
    </recommendedName>
</protein>
<evidence type="ECO:0000256" key="1">
    <source>
        <dbReference type="SAM" id="MobiDB-lite"/>
    </source>
</evidence>
<evidence type="ECO:0000313" key="3">
    <source>
        <dbReference type="EMBL" id="UOA14154.1"/>
    </source>
</evidence>
<gene>
    <name evidence="3" type="ORF">DSM109990_00953</name>
</gene>
<name>A0ABY3ZJ31_9RHOB</name>
<dbReference type="Proteomes" id="UP000831019">
    <property type="component" value="Chromosome"/>
</dbReference>
<keyword evidence="4" id="KW-1185">Reference proteome</keyword>
<proteinExistence type="predicted"/>
<evidence type="ECO:0000256" key="2">
    <source>
        <dbReference type="SAM" id="SignalP"/>
    </source>
</evidence>
<keyword evidence="2" id="KW-0732">Signal</keyword>
<evidence type="ECO:0000313" key="4">
    <source>
        <dbReference type="Proteomes" id="UP000831019"/>
    </source>
</evidence>
<reference evidence="4" key="1">
    <citation type="journal article" date="2022" name="Microorganisms">
        <title>Beyond the ABCs#Discovery of Three New Plasmid Types in Rhodobacterales (RepQ, RepY, RepW).</title>
        <authorList>
            <person name="Freese H.M."/>
            <person name="Ringel V."/>
            <person name="Overmann J."/>
            <person name="Petersen J."/>
        </authorList>
    </citation>
    <scope>NUCLEOTIDE SEQUENCE [LARGE SCALE GENOMIC DNA]</scope>
    <source>
        <strain evidence="4">DSM 109990</strain>
    </source>
</reference>
<sequence length="97" mass="10341">MRLTPAIAAAIGLFSTAMVDQAAAEPKIYAYPSSANYCPTGLQPITISGVICCGTPNQTMTYAEVKSHPVVRRHRVATPRRSARVPCPEGTKGCSYN</sequence>